<dbReference type="GO" id="GO:0003700">
    <property type="term" value="F:DNA-binding transcription factor activity"/>
    <property type="evidence" value="ECO:0007669"/>
    <property type="project" value="InterPro"/>
</dbReference>
<evidence type="ECO:0000256" key="8">
    <source>
        <dbReference type="ARBA" id="ARBA00023242"/>
    </source>
</evidence>
<dbReference type="PROSITE" id="PS00434">
    <property type="entry name" value="HSF_DOMAIN"/>
    <property type="match status" value="1"/>
</dbReference>
<evidence type="ECO:0000256" key="10">
    <source>
        <dbReference type="SAM" id="MobiDB-lite"/>
    </source>
</evidence>
<evidence type="ECO:0000256" key="7">
    <source>
        <dbReference type="ARBA" id="ARBA00023163"/>
    </source>
</evidence>
<dbReference type="InterPro" id="IPR036388">
    <property type="entry name" value="WH-like_DNA-bd_sf"/>
</dbReference>
<dbReference type="Proteomes" id="UP000796880">
    <property type="component" value="Unassembled WGS sequence"/>
</dbReference>
<dbReference type="InterPro" id="IPR036390">
    <property type="entry name" value="WH_DNA-bd_sf"/>
</dbReference>
<keyword evidence="8" id="KW-0539">Nucleus</keyword>
<evidence type="ECO:0000256" key="2">
    <source>
        <dbReference type="ARBA" id="ARBA00011233"/>
    </source>
</evidence>
<dbReference type="GO" id="GO:0000978">
    <property type="term" value="F:RNA polymerase II cis-regulatory region sequence-specific DNA binding"/>
    <property type="evidence" value="ECO:0007669"/>
    <property type="project" value="TreeGrafter"/>
</dbReference>
<evidence type="ECO:0000256" key="1">
    <source>
        <dbReference type="ARBA" id="ARBA00004123"/>
    </source>
</evidence>
<dbReference type="InterPro" id="IPR000232">
    <property type="entry name" value="HSF_DNA-bd"/>
</dbReference>
<accession>A0A8K0HHZ4</accession>
<dbReference type="OrthoDB" id="60033at2759"/>
<proteinExistence type="inferred from homology"/>
<comment type="subcellular location">
    <subcellularLocation>
        <location evidence="1">Nucleus</location>
    </subcellularLocation>
</comment>
<reference evidence="12" key="1">
    <citation type="submission" date="2020-03" db="EMBL/GenBank/DDBJ databases">
        <title>A high-quality chromosome-level genome assembly of a woody plant with both climbing and erect habits, Rhamnella rubrinervis.</title>
        <authorList>
            <person name="Lu Z."/>
            <person name="Yang Y."/>
            <person name="Zhu X."/>
            <person name="Sun Y."/>
        </authorList>
    </citation>
    <scope>NUCLEOTIDE SEQUENCE</scope>
    <source>
        <strain evidence="12">BYM</strain>
        <tissue evidence="12">Leaf</tissue>
    </source>
</reference>
<evidence type="ECO:0000313" key="13">
    <source>
        <dbReference type="Proteomes" id="UP000796880"/>
    </source>
</evidence>
<keyword evidence="3" id="KW-0597">Phosphoprotein</keyword>
<dbReference type="Pfam" id="PF00447">
    <property type="entry name" value="HSF_DNA-bind"/>
    <property type="match status" value="1"/>
</dbReference>
<dbReference type="AlphaFoldDB" id="A0A8K0HHZ4"/>
<keyword evidence="5" id="KW-0346">Stress response</keyword>
<dbReference type="PRINTS" id="PR00056">
    <property type="entry name" value="HSFDOMAIN"/>
</dbReference>
<name>A0A8K0HHZ4_9ROSA</name>
<gene>
    <name evidence="12" type="ORF">FNV43_RR03556</name>
</gene>
<feature type="domain" description="HSF-type DNA-binding" evidence="11">
    <location>
        <begin position="68"/>
        <end position="92"/>
    </location>
</feature>
<dbReference type="FunFam" id="1.10.10.10:FF:000037">
    <property type="entry name" value="Heat stress transcription factor B-4"/>
    <property type="match status" value="1"/>
</dbReference>
<evidence type="ECO:0000259" key="11">
    <source>
        <dbReference type="PROSITE" id="PS00434"/>
    </source>
</evidence>
<evidence type="ECO:0000256" key="4">
    <source>
        <dbReference type="ARBA" id="ARBA00023015"/>
    </source>
</evidence>
<comment type="subunit">
    <text evidence="2">Homotrimer.</text>
</comment>
<keyword evidence="6" id="KW-0238">DNA-binding</keyword>
<comment type="caution">
    <text evidence="12">The sequence shown here is derived from an EMBL/GenBank/DDBJ whole genome shotgun (WGS) entry which is preliminary data.</text>
</comment>
<evidence type="ECO:0000256" key="3">
    <source>
        <dbReference type="ARBA" id="ARBA00022553"/>
    </source>
</evidence>
<evidence type="ECO:0000256" key="9">
    <source>
        <dbReference type="RuleBase" id="RU004020"/>
    </source>
</evidence>
<dbReference type="GO" id="GO:0006357">
    <property type="term" value="P:regulation of transcription by RNA polymerase II"/>
    <property type="evidence" value="ECO:0007669"/>
    <property type="project" value="TreeGrafter"/>
</dbReference>
<dbReference type="EMBL" id="VOIH02000002">
    <property type="protein sequence ID" value="KAF3453122.1"/>
    <property type="molecule type" value="Genomic_DNA"/>
</dbReference>
<dbReference type="GO" id="GO:0005634">
    <property type="term" value="C:nucleus"/>
    <property type="evidence" value="ECO:0007669"/>
    <property type="project" value="UniProtKB-SubCell"/>
</dbReference>
<dbReference type="SMART" id="SM00415">
    <property type="entry name" value="HSF"/>
    <property type="match status" value="1"/>
</dbReference>
<evidence type="ECO:0000256" key="5">
    <source>
        <dbReference type="ARBA" id="ARBA00023016"/>
    </source>
</evidence>
<keyword evidence="4" id="KW-0805">Transcription regulation</keyword>
<comment type="similarity">
    <text evidence="9">Belongs to the HSF family.</text>
</comment>
<evidence type="ECO:0000256" key="6">
    <source>
        <dbReference type="ARBA" id="ARBA00023125"/>
    </source>
</evidence>
<dbReference type="SUPFAM" id="SSF46785">
    <property type="entry name" value="Winged helix' DNA-binding domain"/>
    <property type="match status" value="1"/>
</dbReference>
<evidence type="ECO:0000313" key="12">
    <source>
        <dbReference type="EMBL" id="KAF3453122.1"/>
    </source>
</evidence>
<organism evidence="12 13">
    <name type="scientific">Rhamnella rubrinervis</name>
    <dbReference type="NCBI Taxonomy" id="2594499"/>
    <lineage>
        <taxon>Eukaryota</taxon>
        <taxon>Viridiplantae</taxon>
        <taxon>Streptophyta</taxon>
        <taxon>Embryophyta</taxon>
        <taxon>Tracheophyta</taxon>
        <taxon>Spermatophyta</taxon>
        <taxon>Magnoliopsida</taxon>
        <taxon>eudicotyledons</taxon>
        <taxon>Gunneridae</taxon>
        <taxon>Pentapetalae</taxon>
        <taxon>rosids</taxon>
        <taxon>fabids</taxon>
        <taxon>Rosales</taxon>
        <taxon>Rhamnaceae</taxon>
        <taxon>rhamnoid group</taxon>
        <taxon>Rhamneae</taxon>
        <taxon>Rhamnella</taxon>
    </lineage>
</organism>
<feature type="compositionally biased region" description="Basic residues" evidence="10">
    <location>
        <begin position="119"/>
        <end position="130"/>
    </location>
</feature>
<sequence length="326" mass="37258">MGFTLKNEENNNNNTVFSVESQKAVPAPFLTKTYQLVDDPRTDHIVSWGEDESTFVVWRPPEFARDLLPNYFKHNNFSSFVRQLNTYGFKKIVADRWEFANEYFKRGAKHLLSEIHRRKTTSNHQHHHYHQASQYPQPPASADDHHHHHHHHESFGWIQQSPPLMPSPKPASSTDILTALSEDNQRLRRKNLMLLSELTHMKNLYNDIIYFIQNHVKPTLPYNVFDQNNTTTASTGGAINIPKLLELGSSSFHLVSASVNTSTTTSTKTCGPQVIIEEANSNTSASNCVKLFGVSLSGKKRLHPETMDHDQQAKRDWKLMDTSTVC</sequence>
<keyword evidence="7" id="KW-0804">Transcription</keyword>
<dbReference type="Gene3D" id="1.10.10.10">
    <property type="entry name" value="Winged helix-like DNA-binding domain superfamily/Winged helix DNA-binding domain"/>
    <property type="match status" value="1"/>
</dbReference>
<keyword evidence="13" id="KW-1185">Reference proteome</keyword>
<feature type="region of interest" description="Disordered" evidence="10">
    <location>
        <begin position="119"/>
        <end position="174"/>
    </location>
</feature>
<dbReference type="PANTHER" id="PTHR10015">
    <property type="entry name" value="HEAT SHOCK TRANSCRIPTION FACTOR"/>
    <property type="match status" value="1"/>
</dbReference>
<dbReference type="PANTHER" id="PTHR10015:SF304">
    <property type="entry name" value="HEAT STRESS TRANSCRIPTION FACTOR B-4B"/>
    <property type="match status" value="1"/>
</dbReference>
<protein>
    <recommendedName>
        <fullName evidence="11">HSF-type DNA-binding domain-containing protein</fullName>
    </recommendedName>
</protein>